<accession>A0ACC0I8J6</accession>
<gene>
    <name evidence="1" type="ORF">LOK49_LG03G01329</name>
</gene>
<keyword evidence="2" id="KW-1185">Reference proteome</keyword>
<reference evidence="1 2" key="1">
    <citation type="journal article" date="2022" name="Plant J.">
        <title>Chromosome-level genome of Camellia lanceoleosa provides a valuable resource for understanding genome evolution and self-incompatibility.</title>
        <authorList>
            <person name="Gong W."/>
            <person name="Xiao S."/>
            <person name="Wang L."/>
            <person name="Liao Z."/>
            <person name="Chang Y."/>
            <person name="Mo W."/>
            <person name="Hu G."/>
            <person name="Li W."/>
            <person name="Zhao G."/>
            <person name="Zhu H."/>
            <person name="Hu X."/>
            <person name="Ji K."/>
            <person name="Xiang X."/>
            <person name="Song Q."/>
            <person name="Yuan D."/>
            <person name="Jin S."/>
            <person name="Zhang L."/>
        </authorList>
    </citation>
    <scope>NUCLEOTIDE SEQUENCE [LARGE SCALE GENOMIC DNA]</scope>
    <source>
        <strain evidence="1">SQ_2022a</strain>
    </source>
</reference>
<dbReference type="Proteomes" id="UP001060215">
    <property type="component" value="Chromosome 6"/>
</dbReference>
<evidence type="ECO:0000313" key="2">
    <source>
        <dbReference type="Proteomes" id="UP001060215"/>
    </source>
</evidence>
<name>A0ACC0I8J6_9ERIC</name>
<proteinExistence type="predicted"/>
<organism evidence="1 2">
    <name type="scientific">Camellia lanceoleosa</name>
    <dbReference type="NCBI Taxonomy" id="1840588"/>
    <lineage>
        <taxon>Eukaryota</taxon>
        <taxon>Viridiplantae</taxon>
        <taxon>Streptophyta</taxon>
        <taxon>Embryophyta</taxon>
        <taxon>Tracheophyta</taxon>
        <taxon>Spermatophyta</taxon>
        <taxon>Magnoliopsida</taxon>
        <taxon>eudicotyledons</taxon>
        <taxon>Gunneridae</taxon>
        <taxon>Pentapetalae</taxon>
        <taxon>asterids</taxon>
        <taxon>Ericales</taxon>
        <taxon>Theaceae</taxon>
        <taxon>Camellia</taxon>
    </lineage>
</organism>
<evidence type="ECO:0000313" key="1">
    <source>
        <dbReference type="EMBL" id="KAI8021623.1"/>
    </source>
</evidence>
<comment type="caution">
    <text evidence="1">The sequence shown here is derived from an EMBL/GenBank/DDBJ whole genome shotgun (WGS) entry which is preliminary data.</text>
</comment>
<protein>
    <submittedName>
        <fullName evidence="1">Aldehyde oxidase GLOX1</fullName>
    </submittedName>
</protein>
<dbReference type="EMBL" id="CM045763">
    <property type="protein sequence ID" value="KAI8021623.1"/>
    <property type="molecule type" value="Genomic_DNA"/>
</dbReference>
<sequence>MATLLKSLFLISLLFFSATAYPFFIEDPDPTDDNLDDVITGGGYGGGLPSDNSNGGGYGGGGYGGGGLPSDNNNLGGQLPSDDNNGGGQLPSDDNNGGGQLPGDNNNGDEHEQEQEQEQLPKGGKNGGNGGSGVNKGGNGVKKPNFETKYLGEWKIDNPNSGVSSMQLQLLPNNKVIMFDATSLGPSNIQLQPAGNCRPVPNKTDEYDCWAHAVEYDIETSKVRTLKLLTNAWCSSGGLAADGTLINTGGFQDGGKAVRQMGTCDGCDWIESPALLAGFSRWYSTQEKLEDGSFILFGGRREFSYEIVQTTLNYQSKKIDFPFLKETTDRYENNLYPFAYLLPDTTVFLLANNRSIIMDPKSGKIIRELPVLPNGSRNYPASAMSALLPLKISGDTPDLLDAEVLVCGGAKPDGMEIAAKGRFIPALQDCNRIVATKPARRVMGDMLILPNADLLILNGAMDGVAGWNMADTPILTPHVYSPDKPLGQRFKAMNPSTIPRMYHSSSAVLPDGKILVAGSNTNPMYLYKVGPKVKYPTELRVEKFTPYYLDPALDAHRPEITEAASDKKLSYGQRFNVVIKLNDEVEPEDIKVTMLAPPFTTHGYSQNQRMLVLDAVDVVDGQLTVVAPPSGAVAPPGYYLLFVVHRGVPSRGIWVQIQ</sequence>